<evidence type="ECO:0000256" key="1">
    <source>
        <dbReference type="SAM" id="MobiDB-lite"/>
    </source>
</evidence>
<feature type="region of interest" description="Disordered" evidence="1">
    <location>
        <begin position="121"/>
        <end position="140"/>
    </location>
</feature>
<feature type="domain" description="VWFA" evidence="2">
    <location>
        <begin position="228"/>
        <end position="393"/>
    </location>
</feature>
<keyword evidence="4" id="KW-1185">Reference proteome</keyword>
<dbReference type="InterPro" id="IPR002035">
    <property type="entry name" value="VWF_A"/>
</dbReference>
<dbReference type="InterPro" id="IPR011195">
    <property type="entry name" value="UCP010256"/>
</dbReference>
<evidence type="ECO:0000313" key="4">
    <source>
        <dbReference type="Proteomes" id="UP001069802"/>
    </source>
</evidence>
<proteinExistence type="predicted"/>
<dbReference type="SUPFAM" id="SSF53300">
    <property type="entry name" value="vWA-like"/>
    <property type="match status" value="1"/>
</dbReference>
<dbReference type="CDD" id="cd00198">
    <property type="entry name" value="vWFA"/>
    <property type="match status" value="1"/>
</dbReference>
<organism evidence="3 4">
    <name type="scientific">Kiloniella laminariae</name>
    <dbReference type="NCBI Taxonomy" id="454162"/>
    <lineage>
        <taxon>Bacteria</taxon>
        <taxon>Pseudomonadati</taxon>
        <taxon>Pseudomonadota</taxon>
        <taxon>Alphaproteobacteria</taxon>
        <taxon>Rhodospirillales</taxon>
        <taxon>Kiloniellaceae</taxon>
        <taxon>Kiloniella</taxon>
    </lineage>
</organism>
<dbReference type="PIRSF" id="PIRSF010256">
    <property type="entry name" value="CoxE_vWa"/>
    <property type="match status" value="1"/>
</dbReference>
<gene>
    <name evidence="3" type="ORF">O4H49_11595</name>
</gene>
<dbReference type="EMBL" id="JAPWGY010000003">
    <property type="protein sequence ID" value="MCZ4281425.1"/>
    <property type="molecule type" value="Genomic_DNA"/>
</dbReference>
<dbReference type="InterPro" id="IPR036465">
    <property type="entry name" value="vWFA_dom_sf"/>
</dbReference>
<reference evidence="3" key="1">
    <citation type="submission" date="2022-12" db="EMBL/GenBank/DDBJ databases">
        <title>Bacterial isolates from different developmental stages of Nematostella vectensis.</title>
        <authorList>
            <person name="Fraune S."/>
        </authorList>
    </citation>
    <scope>NUCLEOTIDE SEQUENCE</scope>
    <source>
        <strain evidence="3">G21630-S1</strain>
    </source>
</reference>
<comment type="caution">
    <text evidence="3">The sequence shown here is derived from an EMBL/GenBank/DDBJ whole genome shotgun (WGS) entry which is preliminary data.</text>
</comment>
<sequence length="429" mass="49507">MRSPSPSLSPQVTKAGYLAENLLHFARTLRKAGLPVSPSRVHEAIDAIKIGGLSRRDDFYATLRCLFITSHDQQEIFDQCFHIFWRNPELLERAMQMLLPTTFLENAPKDEKDRALRRVSEAFAPEQQPHPPRDDEDDEPEIEFDARMTVSEEDVLRHRDFEQMTSQEQSQALQLLRKLTLPSEDILTRRFIPDTKGRMIDGRKSLQTSLRLGGDSILLRRKARRREKSPLVILCDISGSMSHYSRMLLHFIHGLSSARDRIHSFVFGTRLHNITRQMRHRDVDEALDAVGKQVDDWSGGTRIAATLHDFNKTWSRRVLGQGANVLLITDGLERESDQDLSLEMDRLHRSCRKLIWLNPLLRFDGFEPRAKGIQLMLPHVDQFRSAHNINSLESLVDSLQSGPRHKNTFPKFRQISLSSNIDTTQIRNR</sequence>
<dbReference type="Proteomes" id="UP001069802">
    <property type="component" value="Unassembled WGS sequence"/>
</dbReference>
<dbReference type="Pfam" id="PF05762">
    <property type="entry name" value="VWA_CoxE"/>
    <property type="match status" value="1"/>
</dbReference>
<protein>
    <submittedName>
        <fullName evidence="3">VWA domain-containing protein</fullName>
    </submittedName>
</protein>
<dbReference type="RefSeq" id="WP_269423576.1">
    <property type="nucleotide sequence ID" value="NZ_JAPWGY010000003.1"/>
</dbReference>
<evidence type="ECO:0000313" key="3">
    <source>
        <dbReference type="EMBL" id="MCZ4281425.1"/>
    </source>
</evidence>
<evidence type="ECO:0000259" key="2">
    <source>
        <dbReference type="SMART" id="SM00327"/>
    </source>
</evidence>
<dbReference type="InterPro" id="IPR008912">
    <property type="entry name" value="Uncharacterised_CoxE"/>
</dbReference>
<dbReference type="PANTHER" id="PTHR39338:SF6">
    <property type="entry name" value="BLL5662 PROTEIN"/>
    <property type="match status" value="1"/>
</dbReference>
<dbReference type="PANTHER" id="PTHR39338">
    <property type="entry name" value="BLL5662 PROTEIN-RELATED"/>
    <property type="match status" value="1"/>
</dbReference>
<name>A0ABT4LJZ0_9PROT</name>
<dbReference type="Gene3D" id="3.40.50.410">
    <property type="entry name" value="von Willebrand factor, type A domain"/>
    <property type="match status" value="1"/>
</dbReference>
<dbReference type="SMART" id="SM00327">
    <property type="entry name" value="VWA"/>
    <property type="match status" value="1"/>
</dbReference>
<accession>A0ABT4LJZ0</accession>